<proteinExistence type="predicted"/>
<keyword evidence="6" id="KW-1185">Reference proteome</keyword>
<keyword evidence="1" id="KW-0732">Signal</keyword>
<dbReference type="PANTHER" id="PTHR21666:SF289">
    <property type="entry name" value="L-ALA--D-GLU ENDOPEPTIDASE"/>
    <property type="match status" value="1"/>
</dbReference>
<dbReference type="Gene3D" id="2.70.70.10">
    <property type="entry name" value="Glucose Permease (Domain IIA)"/>
    <property type="match status" value="1"/>
</dbReference>
<accession>A0A928ZBE9</accession>
<feature type="domain" description="M23ase beta-sheet core" evidence="4">
    <location>
        <begin position="305"/>
        <end position="396"/>
    </location>
</feature>
<dbReference type="Pfam" id="PF01551">
    <property type="entry name" value="Peptidase_M23"/>
    <property type="match status" value="1"/>
</dbReference>
<dbReference type="AlphaFoldDB" id="A0A928ZBE9"/>
<evidence type="ECO:0000313" key="6">
    <source>
        <dbReference type="Proteomes" id="UP000621799"/>
    </source>
</evidence>
<reference evidence="5" key="1">
    <citation type="submission" date="2020-10" db="EMBL/GenBank/DDBJ databases">
        <authorList>
            <person name="Castelo-Branco R."/>
            <person name="Eusebio N."/>
            <person name="Adriana R."/>
            <person name="Vieira A."/>
            <person name="Brugerolle De Fraissinette N."/>
            <person name="Rezende De Castro R."/>
            <person name="Schneider M.P."/>
            <person name="Vasconcelos V."/>
            <person name="Leao P.N."/>
        </authorList>
    </citation>
    <scope>NUCLEOTIDE SEQUENCE</scope>
    <source>
        <strain evidence="5">LEGE 11467</strain>
    </source>
</reference>
<dbReference type="InterPro" id="IPR050570">
    <property type="entry name" value="Cell_wall_metabolism_enzyme"/>
</dbReference>
<evidence type="ECO:0000256" key="3">
    <source>
        <dbReference type="SAM" id="Phobius"/>
    </source>
</evidence>
<dbReference type="EMBL" id="JADEXN010000396">
    <property type="protein sequence ID" value="MBE9042611.1"/>
    <property type="molecule type" value="Genomic_DNA"/>
</dbReference>
<evidence type="ECO:0000256" key="1">
    <source>
        <dbReference type="ARBA" id="ARBA00022729"/>
    </source>
</evidence>
<name>A0A928ZBE9_9CYAN</name>
<feature type="region of interest" description="Disordered" evidence="2">
    <location>
        <begin position="425"/>
        <end position="463"/>
    </location>
</feature>
<dbReference type="CDD" id="cd12797">
    <property type="entry name" value="M23_peptidase"/>
    <property type="match status" value="1"/>
</dbReference>
<dbReference type="InterPro" id="IPR016047">
    <property type="entry name" value="M23ase_b-sheet_dom"/>
</dbReference>
<dbReference type="PANTHER" id="PTHR21666">
    <property type="entry name" value="PEPTIDASE-RELATED"/>
    <property type="match status" value="1"/>
</dbReference>
<protein>
    <submittedName>
        <fullName evidence="5">Peptidoglycan DD-metalloendopeptidase family protein</fullName>
    </submittedName>
</protein>
<sequence>MQRRSTNSDSGHAPLVVRSVVSIGSIGISIGGMMLAPSQPTRAQVDPSIIKAKPNLQAVPAESVFEAPPEPSYPAKEPIVEYETWAPEPEYTEPTYVEPEYSEPAYIEEPSQGSHSYIDTTDYSLGATTAYDEAPAVVLSERSTGCEATVAAGEGVPGSVCVRAAPSKPTTATAAPSYPGTPVAVPHLEVPELEVSAPSVVAANAGVEYSAAVVPAYYPVAEIPAIDLNAIALGAGGFIPKPGEDSAQIYNSYYNVAAQALRDRSIRPQDLVAQVSSRLVFPLSIPAPITSAFGWRIHPVLGTARMHTGTDIGAPMGTPVVAALAGRVAISDFLGGYGLAVVLEHEKGTTETLYGHLSEVFVQAGETVKKGDPIGRVGSTGLSTGPHLHFEVRKMTEEGWVNLDPGRQLEYGLAQLVRNLRMTENAPANPPTVLDAQTAESELDDISQGETSEETVAEVPSSW</sequence>
<dbReference type="InterPro" id="IPR011055">
    <property type="entry name" value="Dup_hybrid_motif"/>
</dbReference>
<dbReference type="RefSeq" id="WP_264322768.1">
    <property type="nucleotide sequence ID" value="NZ_JADEXN010000396.1"/>
</dbReference>
<evidence type="ECO:0000256" key="2">
    <source>
        <dbReference type="SAM" id="MobiDB-lite"/>
    </source>
</evidence>
<feature type="compositionally biased region" description="Acidic residues" evidence="2">
    <location>
        <begin position="441"/>
        <end position="456"/>
    </location>
</feature>
<evidence type="ECO:0000313" key="5">
    <source>
        <dbReference type="EMBL" id="MBE9042611.1"/>
    </source>
</evidence>
<evidence type="ECO:0000259" key="4">
    <source>
        <dbReference type="Pfam" id="PF01551"/>
    </source>
</evidence>
<organism evidence="5 6">
    <name type="scientific">Zarconia navalis LEGE 11467</name>
    <dbReference type="NCBI Taxonomy" id="1828826"/>
    <lineage>
        <taxon>Bacteria</taxon>
        <taxon>Bacillati</taxon>
        <taxon>Cyanobacteriota</taxon>
        <taxon>Cyanophyceae</taxon>
        <taxon>Oscillatoriophycideae</taxon>
        <taxon>Oscillatoriales</taxon>
        <taxon>Oscillatoriales incertae sedis</taxon>
        <taxon>Zarconia</taxon>
        <taxon>Zarconia navalis</taxon>
    </lineage>
</organism>
<feature type="transmembrane region" description="Helical" evidence="3">
    <location>
        <begin position="12"/>
        <end position="36"/>
    </location>
</feature>
<dbReference type="SUPFAM" id="SSF51261">
    <property type="entry name" value="Duplicated hybrid motif"/>
    <property type="match status" value="1"/>
</dbReference>
<comment type="caution">
    <text evidence="5">The sequence shown here is derived from an EMBL/GenBank/DDBJ whole genome shotgun (WGS) entry which is preliminary data.</text>
</comment>
<dbReference type="GO" id="GO:0004222">
    <property type="term" value="F:metalloendopeptidase activity"/>
    <property type="evidence" value="ECO:0007669"/>
    <property type="project" value="TreeGrafter"/>
</dbReference>
<keyword evidence="3" id="KW-1133">Transmembrane helix</keyword>
<gene>
    <name evidence="5" type="ORF">IQ235_17755</name>
</gene>
<keyword evidence="3" id="KW-0812">Transmembrane</keyword>
<keyword evidence="3" id="KW-0472">Membrane</keyword>
<dbReference type="Proteomes" id="UP000621799">
    <property type="component" value="Unassembled WGS sequence"/>
</dbReference>